<dbReference type="PANTHER" id="PTHR15239">
    <property type="entry name" value="NUCLEAR EXPORT MEDIATOR FACTOR NEMF"/>
    <property type="match status" value="1"/>
</dbReference>
<comment type="similarity">
    <text evidence="5">Belongs to the NEMF family.</text>
</comment>
<dbReference type="GO" id="GO:0019843">
    <property type="term" value="F:rRNA binding"/>
    <property type="evidence" value="ECO:0007669"/>
    <property type="project" value="UniProtKB-UniRule"/>
</dbReference>
<keyword evidence="5" id="KW-0175">Coiled coil</keyword>
<dbReference type="Pfam" id="PF05833">
    <property type="entry name" value="NFACT_N"/>
    <property type="match status" value="1"/>
</dbReference>
<evidence type="ECO:0000256" key="5">
    <source>
        <dbReference type="HAMAP-Rule" id="MF_00844"/>
    </source>
</evidence>
<dbReference type="Proteomes" id="UP000489121">
    <property type="component" value="Unassembled WGS sequence"/>
</dbReference>
<evidence type="ECO:0000313" key="10">
    <source>
        <dbReference type="EMBL" id="ECY9781393.1"/>
    </source>
</evidence>
<dbReference type="Gene3D" id="1.10.8.50">
    <property type="match status" value="1"/>
</dbReference>
<evidence type="ECO:0000256" key="4">
    <source>
        <dbReference type="ARBA" id="ARBA00022917"/>
    </source>
</evidence>
<dbReference type="AlphaFoldDB" id="A0A0B8RF78"/>
<dbReference type="GO" id="GO:0043023">
    <property type="term" value="F:ribosomal large subunit binding"/>
    <property type="evidence" value="ECO:0007669"/>
    <property type="project" value="UniProtKB-UniRule"/>
</dbReference>
<protein>
    <recommendedName>
        <fullName evidence="5">Rqc2 homolog RqcH</fullName>
        <shortName evidence="5">RqcH</shortName>
    </recommendedName>
</protein>
<evidence type="ECO:0000313" key="11">
    <source>
        <dbReference type="EMBL" id="RKA06704.1"/>
    </source>
</evidence>
<dbReference type="Proteomes" id="UP000528151">
    <property type="component" value="Unassembled WGS sequence"/>
</dbReference>
<dbReference type="GO" id="GO:0000049">
    <property type="term" value="F:tRNA binding"/>
    <property type="evidence" value="ECO:0007669"/>
    <property type="project" value="UniProtKB-UniRule"/>
</dbReference>
<evidence type="ECO:0000313" key="8">
    <source>
        <dbReference type="EMBL" id="EAG4461966.1"/>
    </source>
</evidence>
<dbReference type="Gene3D" id="3.40.970.40">
    <property type="entry name" value="fibrinogen binding protein from staphylococcus aureus domain like"/>
    <property type="match status" value="1"/>
</dbReference>
<dbReference type="InterPro" id="IPR008532">
    <property type="entry name" value="NFACT_RNA-bd"/>
</dbReference>
<evidence type="ECO:0000313" key="14">
    <source>
        <dbReference type="Proteomes" id="UP000489121"/>
    </source>
</evidence>
<reference evidence="11 12" key="1">
    <citation type="journal article" date="2018" name="BMC Genomics">
        <title>Genes significantly associated with lineage II food isolates of Listeria monocytogenes.</title>
        <authorList>
            <person name="Pirone-Davies C."/>
            <person name="Chen Y."/>
            <person name="Pightling A."/>
            <person name="Ryan G."/>
            <person name="Wang Y."/>
            <person name="Yao K."/>
            <person name="Hoffmann M."/>
            <person name="Allard M.W."/>
        </authorList>
    </citation>
    <scope>NUCLEOTIDE SEQUENCE [LARGE SCALE GENOMIC DNA]</scope>
    <source>
        <strain evidence="11 12">PNUSAL000550</strain>
    </source>
</reference>
<dbReference type="Proteomes" id="UP000272537">
    <property type="component" value="Unassembled WGS sequence"/>
</dbReference>
<dbReference type="KEGG" id="lmok:CQ02_09495"/>
<dbReference type="GO" id="GO:1990112">
    <property type="term" value="C:RQC complex"/>
    <property type="evidence" value="ECO:0007669"/>
    <property type="project" value="TreeGrafter"/>
</dbReference>
<dbReference type="EMBL" id="QXLS01000006">
    <property type="protein sequence ID" value="RKA06704.1"/>
    <property type="molecule type" value="Genomic_DNA"/>
</dbReference>
<evidence type="ECO:0000313" key="9">
    <source>
        <dbReference type="EMBL" id="EAH4241491.1"/>
    </source>
</evidence>
<dbReference type="FunFam" id="2.30.310.10:FF:000004">
    <property type="entry name" value="Fibronectin-binding protein A"/>
    <property type="match status" value="1"/>
</dbReference>
<dbReference type="RefSeq" id="WP_010958957.1">
    <property type="nucleotide sequence ID" value="NC_021825.2"/>
</dbReference>
<evidence type="ECO:0000313" key="15">
    <source>
        <dbReference type="Proteomes" id="UP000527632"/>
    </source>
</evidence>
<organism evidence="7 13">
    <name type="scientific">Listeria monocytogenes</name>
    <dbReference type="NCBI Taxonomy" id="1639"/>
    <lineage>
        <taxon>Bacteria</taxon>
        <taxon>Bacillati</taxon>
        <taxon>Bacillota</taxon>
        <taxon>Bacilli</taxon>
        <taxon>Bacillales</taxon>
        <taxon>Listeriaceae</taxon>
        <taxon>Listeria</taxon>
    </lineage>
</organism>
<reference evidence="13 16" key="2">
    <citation type="submission" date="2018-06" db="EMBL/GenBank/DDBJ databases">
        <authorList>
            <consortium name="GenomeTrakr: Next Generation Sequencing Network for Food Pathogen Tracability"/>
        </authorList>
    </citation>
    <scope>NUCLEOTIDE SEQUENCE [LARGE SCALE GENOMIC DNA]</scope>
    <source>
        <strain evidence="8 16">CFSAN063727</strain>
        <strain evidence="7 13">FDA00007096</strain>
        <strain evidence="9 15">LS1344</strain>
    </source>
</reference>
<dbReference type="HAMAP" id="MF_00844_B">
    <property type="entry name" value="RqcH_B"/>
    <property type="match status" value="1"/>
</dbReference>
<keyword evidence="4 5" id="KW-0648">Protein biosynthesis</keyword>
<comment type="function">
    <text evidence="5">Key component of the ribosome quality control system (RQC), a ribosome-associated complex that mediates the extraction of incompletely synthesized nascent chains from stalled ribosomes and their subsequent degradation. RqcH recruits Ala-charged tRNA, and with RqcP directs the elongation of stalled nascent chains on 50S ribosomal subunits, leading to non-templated C-terminal alanine extensions (Ala tail). The Ala tail promotes nascent chain degradation. May add between 1 and at least 8 Ala residues. Binds to stalled 50S ribosomal subunits.</text>
</comment>
<comment type="subunit">
    <text evidence="5">Associates with stalled 50S ribosomal subunits. Binds to RqcP.</text>
</comment>
<dbReference type="EMBL" id="AAAIXK010000003">
    <property type="protein sequence ID" value="EAC5549956.1"/>
    <property type="molecule type" value="Genomic_DNA"/>
</dbReference>
<evidence type="ECO:0000256" key="1">
    <source>
        <dbReference type="ARBA" id="ARBA00022555"/>
    </source>
</evidence>
<evidence type="ECO:0000313" key="16">
    <source>
        <dbReference type="Proteomes" id="UP000528151"/>
    </source>
</evidence>
<dbReference type="PANTHER" id="PTHR15239:SF6">
    <property type="entry name" value="RIBOSOME QUALITY CONTROL COMPLEX SUBUNIT NEMF"/>
    <property type="match status" value="1"/>
</dbReference>
<evidence type="ECO:0000313" key="7">
    <source>
        <dbReference type="EMBL" id="EAC5549956.1"/>
    </source>
</evidence>
<dbReference type="Proteomes" id="UP000527632">
    <property type="component" value="Unassembled WGS sequence"/>
</dbReference>
<comment type="caution">
    <text evidence="7">The sequence shown here is derived from an EMBL/GenBank/DDBJ whole genome shotgun (WGS) entry which is preliminary data.</text>
</comment>
<proteinExistence type="inferred from homology"/>
<dbReference type="EMBL" id="AABBZO010000006">
    <property type="protein sequence ID" value="EAG4461966.1"/>
    <property type="molecule type" value="Genomic_DNA"/>
</dbReference>
<dbReference type="InterPro" id="IPR051608">
    <property type="entry name" value="RQC_Subunit_NEMF"/>
</dbReference>
<evidence type="ECO:0000259" key="6">
    <source>
        <dbReference type="Pfam" id="PF05670"/>
    </source>
</evidence>
<dbReference type="EMBL" id="AABGUK010000002">
    <property type="protein sequence ID" value="EAH4241491.1"/>
    <property type="molecule type" value="Genomic_DNA"/>
</dbReference>
<gene>
    <name evidence="5" type="primary">rqcH</name>
    <name evidence="7" type="ORF">ARY78_05915</name>
    <name evidence="8" type="ORF">CA369_06695</name>
    <name evidence="11" type="ORF">DYZ80_02599</name>
    <name evidence="9" type="ORF">E5F58_05665</name>
    <name evidence="10" type="ORF">F6515_00150</name>
</gene>
<dbReference type="Proteomes" id="UP000365297">
    <property type="component" value="Unassembled WGS sequence"/>
</dbReference>
<dbReference type="EMBL" id="AALGDA010000001">
    <property type="protein sequence ID" value="ECY9781393.1"/>
    <property type="molecule type" value="Genomic_DNA"/>
</dbReference>
<feature type="coiled-coil region" evidence="5">
    <location>
        <begin position="298"/>
        <end position="325"/>
    </location>
</feature>
<evidence type="ECO:0000313" key="13">
    <source>
        <dbReference type="Proteomes" id="UP000365297"/>
    </source>
</evidence>
<keyword evidence="3 5" id="KW-0694">RNA-binding</keyword>
<sequence length="570" mass="65249">MAFDAMFLKAMTEELAEHGESGRIMKIHQPFSHELVLYIRKNRENKRLLISSHPSYARIQWTDDIPENPATPPMFCMLLRKYLEGAIIESITQLPNERILQFSIRGKDDIGENRFCDLFVEIMGRHSNITLVDRAKNVIVDCIKHVSPAQNSYRTLLPGATYVLPPATDKLHPFEVTSEQILDRLDFSAGRMDKQLVQNFAGFSPLLAREIVFRAGNLTADSLVVAFFEVIGLVNEHLGHAAVPNEWRIQNKEDYYFFPLRHVDAETTEFANLSTLLDHFYIGKARRDRVHQFAHDLEKLLSNELARSRLKIEKLENTLLETEKADVYRIQGELLTANLHLMERGMEEITVENFYDDMKKMTIALDTRKTPSANAQSYFSRYQKLRNAVEVVKEQIALTKEEITYLESVESQLETSGPQDVEEIRQELAEQGYLRYKQKKGSRKKATLPAPEKYTSSTGLTILVGKNNKQNDYLTNKLARNNEYWFHVKDLPGSHVVIQSNDPDETSITEAAMIAAYYSKARLSATVPVDGTLVKHVKKPNGAKPGYVIYDNQTTYFVTPDEKLVLELKN</sequence>
<evidence type="ECO:0000256" key="3">
    <source>
        <dbReference type="ARBA" id="ARBA00022884"/>
    </source>
</evidence>
<dbReference type="Pfam" id="PF05670">
    <property type="entry name" value="NFACT-R_1"/>
    <property type="match status" value="1"/>
</dbReference>
<accession>A0A0B8RF78</accession>
<evidence type="ECO:0000313" key="12">
    <source>
        <dbReference type="Proteomes" id="UP000272537"/>
    </source>
</evidence>
<dbReference type="InterPro" id="IPR043682">
    <property type="entry name" value="RqcH_bacterial"/>
</dbReference>
<evidence type="ECO:0000256" key="2">
    <source>
        <dbReference type="ARBA" id="ARBA00022730"/>
    </source>
</evidence>
<feature type="domain" description="NFACT RNA-binding" evidence="6">
    <location>
        <begin position="454"/>
        <end position="523"/>
    </location>
</feature>
<dbReference type="GO" id="GO:0072344">
    <property type="term" value="P:rescue of stalled ribosome"/>
    <property type="evidence" value="ECO:0007669"/>
    <property type="project" value="UniProtKB-UniRule"/>
</dbReference>
<dbReference type="Gene3D" id="2.30.310.10">
    <property type="entry name" value="ibrinogen binding protein from staphylococcus aureus domain"/>
    <property type="match status" value="1"/>
</dbReference>
<keyword evidence="1 5" id="KW-0820">tRNA-binding</keyword>
<keyword evidence="2 5" id="KW-0699">rRNA-binding</keyword>
<reference evidence="10 14" key="3">
    <citation type="submission" date="2019-09" db="EMBL/GenBank/DDBJ databases">
        <authorList>
            <consortium name="PulseNet: The National Subtyping Network for Foodborne Disease Surveillance"/>
            <person name="Tarr C.L."/>
            <person name="Trees E."/>
            <person name="Katz L.S."/>
            <person name="Carleton-Romer H.A."/>
            <person name="Stroika S."/>
            <person name="Kucerova Z."/>
            <person name="Roache K.F."/>
            <person name="Sabol A.L."/>
            <person name="Besser J."/>
            <person name="Gerner-Smidt P."/>
        </authorList>
    </citation>
    <scope>NUCLEOTIDE SEQUENCE [LARGE SCALE GENOMIC DNA]</scope>
    <source>
        <strain evidence="10 14">PNUSAL005692</strain>
    </source>
</reference>
<name>A0A0B8RF78_LISMN</name>